<organism evidence="1 2">
    <name type="scientific">Niastella soli</name>
    <dbReference type="NCBI Taxonomy" id="2821487"/>
    <lineage>
        <taxon>Bacteria</taxon>
        <taxon>Pseudomonadati</taxon>
        <taxon>Bacteroidota</taxon>
        <taxon>Chitinophagia</taxon>
        <taxon>Chitinophagales</taxon>
        <taxon>Chitinophagaceae</taxon>
        <taxon>Niastella</taxon>
    </lineage>
</organism>
<accession>A0ABS3YZ18</accession>
<name>A0ABS3YZ18_9BACT</name>
<dbReference type="Proteomes" id="UP000677244">
    <property type="component" value="Unassembled WGS sequence"/>
</dbReference>
<sequence>MSVKVYDENGHQYKVGDVFSTKIVEQPLVTERREIYSFPFGDAEMVQIAFAGIYIVYGDMVLNKTKRLNYEITGDVDLVEMHFTLQGGSIMKNLLSGKEHHFKANQHNMHYTPLFAGTGQYGGELERYKFIEVHFTTRFFLELAKDSNPSHGVCG</sequence>
<gene>
    <name evidence="1" type="ORF">J7I42_22985</name>
</gene>
<keyword evidence="2" id="KW-1185">Reference proteome</keyword>
<evidence type="ECO:0000313" key="1">
    <source>
        <dbReference type="EMBL" id="MBO9203174.1"/>
    </source>
</evidence>
<comment type="caution">
    <text evidence="1">The sequence shown here is derived from an EMBL/GenBank/DDBJ whole genome shotgun (WGS) entry which is preliminary data.</text>
</comment>
<dbReference type="EMBL" id="JAGHKO010000005">
    <property type="protein sequence ID" value="MBO9203174.1"/>
    <property type="molecule type" value="Genomic_DNA"/>
</dbReference>
<protein>
    <submittedName>
        <fullName evidence="1">Uncharacterized protein</fullName>
    </submittedName>
</protein>
<dbReference type="RefSeq" id="WP_209141225.1">
    <property type="nucleotide sequence ID" value="NZ_JAGHKO010000005.1"/>
</dbReference>
<proteinExistence type="predicted"/>
<reference evidence="1 2" key="1">
    <citation type="submission" date="2021-03" db="EMBL/GenBank/DDBJ databases">
        <title>Assistant Professor.</title>
        <authorList>
            <person name="Huq M.A."/>
        </authorList>
    </citation>
    <scope>NUCLEOTIDE SEQUENCE [LARGE SCALE GENOMIC DNA]</scope>
    <source>
        <strain evidence="1 2">MAH-29</strain>
    </source>
</reference>
<evidence type="ECO:0000313" key="2">
    <source>
        <dbReference type="Proteomes" id="UP000677244"/>
    </source>
</evidence>